<evidence type="ECO:0000259" key="5">
    <source>
        <dbReference type="Pfam" id="PF02826"/>
    </source>
</evidence>
<gene>
    <name evidence="6" type="ORF">J8A68_004698</name>
</gene>
<proteinExistence type="inferred from homology"/>
<dbReference type="GO" id="GO:0030267">
    <property type="term" value="F:glyoxylate reductase (NADPH) activity"/>
    <property type="evidence" value="ECO:0007669"/>
    <property type="project" value="TreeGrafter"/>
</dbReference>
<dbReference type="AlphaFoldDB" id="A0A8J5QR02"/>
<comment type="similarity">
    <text evidence="3">Belongs to the D-isomer specific 2-hydroxyacid dehydrogenase family.</text>
</comment>
<dbReference type="GO" id="GO:0051287">
    <property type="term" value="F:NAD binding"/>
    <property type="evidence" value="ECO:0007669"/>
    <property type="project" value="InterPro"/>
</dbReference>
<name>A0A8J5QR02_9ASCO</name>
<dbReference type="InterPro" id="IPR006139">
    <property type="entry name" value="D-isomer_2_OHA_DH_cat_dom"/>
</dbReference>
<dbReference type="GO" id="GO:0016618">
    <property type="term" value="F:hydroxypyruvate reductase [NAD(P)H] activity"/>
    <property type="evidence" value="ECO:0007669"/>
    <property type="project" value="TreeGrafter"/>
</dbReference>
<dbReference type="PANTHER" id="PTHR10996">
    <property type="entry name" value="2-HYDROXYACID DEHYDROGENASE-RELATED"/>
    <property type="match status" value="1"/>
</dbReference>
<dbReference type="OrthoDB" id="298012at2759"/>
<evidence type="ECO:0000256" key="1">
    <source>
        <dbReference type="ARBA" id="ARBA00023002"/>
    </source>
</evidence>
<dbReference type="EMBL" id="JAGSYN010000199">
    <property type="protein sequence ID" value="KAG7661750.1"/>
    <property type="molecule type" value="Genomic_DNA"/>
</dbReference>
<dbReference type="InterPro" id="IPR050223">
    <property type="entry name" value="D-isomer_2-hydroxyacid_DH"/>
</dbReference>
<dbReference type="InterPro" id="IPR006140">
    <property type="entry name" value="D-isomer_DH_NAD-bd"/>
</dbReference>
<comment type="caution">
    <text evidence="6">The sequence shown here is derived from an EMBL/GenBank/DDBJ whole genome shotgun (WGS) entry which is preliminary data.</text>
</comment>
<evidence type="ECO:0000256" key="3">
    <source>
        <dbReference type="RuleBase" id="RU003719"/>
    </source>
</evidence>
<dbReference type="RefSeq" id="XP_049261983.1">
    <property type="nucleotide sequence ID" value="XM_049408685.1"/>
</dbReference>
<keyword evidence="7" id="KW-1185">Reference proteome</keyword>
<keyword evidence="2" id="KW-0520">NAD</keyword>
<dbReference type="GeneID" id="73471498"/>
<dbReference type="Pfam" id="PF00389">
    <property type="entry name" value="2-Hacid_dh"/>
    <property type="match status" value="1"/>
</dbReference>
<protein>
    <recommendedName>
        <fullName evidence="8">2-hydroxyacid dehydrogenase</fullName>
    </recommendedName>
</protein>
<keyword evidence="1 3" id="KW-0560">Oxidoreductase</keyword>
<evidence type="ECO:0000259" key="4">
    <source>
        <dbReference type="Pfam" id="PF00389"/>
    </source>
</evidence>
<feature type="domain" description="D-isomer specific 2-hydroxyacid dehydrogenase NAD-binding" evidence="5">
    <location>
        <begin position="181"/>
        <end position="330"/>
    </location>
</feature>
<feature type="domain" description="D-isomer specific 2-hydroxyacid dehydrogenase catalytic" evidence="4">
    <location>
        <begin position="19"/>
        <end position="362"/>
    </location>
</feature>
<reference evidence="6 7" key="1">
    <citation type="journal article" date="2021" name="DNA Res.">
        <title>Genome analysis of Candida subhashii reveals its hybrid nature and dual mitochondrial genome conformations.</title>
        <authorList>
            <person name="Mixao V."/>
            <person name="Hegedusova E."/>
            <person name="Saus E."/>
            <person name="Pryszcz L.P."/>
            <person name="Cillingova A."/>
            <person name="Nosek J."/>
            <person name="Gabaldon T."/>
        </authorList>
    </citation>
    <scope>NUCLEOTIDE SEQUENCE [LARGE SCALE GENOMIC DNA]</scope>
    <source>
        <strain evidence="6 7">CBS 10753</strain>
    </source>
</reference>
<accession>A0A8J5QR02</accession>
<dbReference type="Proteomes" id="UP000694255">
    <property type="component" value="Unassembled WGS sequence"/>
</dbReference>
<sequence>MTKPQVLFIGELNQAIPQFQHFQKKYEVIFTSLTTREEFVEKLKTEYKDIVAIYAAWLGFLPIGGFRTVIEHAPKSLKVVAFCSVGYDHEDAAIMKDHGIIMTNVPSDGAAGPVADLVLYNTITSFRQFQMYNNSLKEIKHTISIRDQFSDKGEFDKINGKPTRTGNGMGYNFGHYINNRPCLSPNGRHVSIVGFGKIGQTIGKRLADIGMNVTYIKRNKLSSEEESKLGYEVTYAHKIEEVPQIDLIVIACPATPETNHLINANIINSLRNPFRIINIGRGTVIEEQALVDGLKSGKVLFAGLDVFEMEPKIHPELLDREDVVLTPHIGASTVENFDYTATRALENIESIIEGGEGLTRVN</sequence>
<evidence type="ECO:0000256" key="2">
    <source>
        <dbReference type="ARBA" id="ARBA00023027"/>
    </source>
</evidence>
<dbReference type="GO" id="GO:0005829">
    <property type="term" value="C:cytosol"/>
    <property type="evidence" value="ECO:0007669"/>
    <property type="project" value="TreeGrafter"/>
</dbReference>
<dbReference type="PANTHER" id="PTHR10996:SF178">
    <property type="entry name" value="2-HYDROXYACID DEHYDROGENASE YGL185C-RELATED"/>
    <property type="match status" value="1"/>
</dbReference>
<evidence type="ECO:0000313" key="7">
    <source>
        <dbReference type="Proteomes" id="UP000694255"/>
    </source>
</evidence>
<organism evidence="6 7">
    <name type="scientific">[Candida] subhashii</name>
    <dbReference type="NCBI Taxonomy" id="561895"/>
    <lineage>
        <taxon>Eukaryota</taxon>
        <taxon>Fungi</taxon>
        <taxon>Dikarya</taxon>
        <taxon>Ascomycota</taxon>
        <taxon>Saccharomycotina</taxon>
        <taxon>Pichiomycetes</taxon>
        <taxon>Debaryomycetaceae</taxon>
        <taxon>Spathaspora</taxon>
    </lineage>
</organism>
<evidence type="ECO:0000313" key="6">
    <source>
        <dbReference type="EMBL" id="KAG7661750.1"/>
    </source>
</evidence>
<evidence type="ECO:0008006" key="8">
    <source>
        <dbReference type="Google" id="ProtNLM"/>
    </source>
</evidence>
<dbReference type="Pfam" id="PF02826">
    <property type="entry name" value="2-Hacid_dh_C"/>
    <property type="match status" value="1"/>
</dbReference>